<dbReference type="Proteomes" id="UP001150925">
    <property type="component" value="Unassembled WGS sequence"/>
</dbReference>
<accession>A0A9W8ALJ2</accession>
<organism evidence="1 2">
    <name type="scientific">Dispira parvispora</name>
    <dbReference type="NCBI Taxonomy" id="1520584"/>
    <lineage>
        <taxon>Eukaryota</taxon>
        <taxon>Fungi</taxon>
        <taxon>Fungi incertae sedis</taxon>
        <taxon>Zoopagomycota</taxon>
        <taxon>Kickxellomycotina</taxon>
        <taxon>Dimargaritomycetes</taxon>
        <taxon>Dimargaritales</taxon>
        <taxon>Dimargaritaceae</taxon>
        <taxon>Dispira</taxon>
    </lineage>
</organism>
<keyword evidence="2" id="KW-1185">Reference proteome</keyword>
<proteinExistence type="predicted"/>
<evidence type="ECO:0000313" key="2">
    <source>
        <dbReference type="Proteomes" id="UP001150925"/>
    </source>
</evidence>
<reference evidence="1" key="1">
    <citation type="submission" date="2022-07" db="EMBL/GenBank/DDBJ databases">
        <title>Phylogenomic reconstructions and comparative analyses of Kickxellomycotina fungi.</title>
        <authorList>
            <person name="Reynolds N.K."/>
            <person name="Stajich J.E."/>
            <person name="Barry K."/>
            <person name="Grigoriev I.V."/>
            <person name="Crous P."/>
            <person name="Smith M.E."/>
        </authorList>
    </citation>
    <scope>NUCLEOTIDE SEQUENCE</scope>
    <source>
        <strain evidence="1">RSA 1196</strain>
    </source>
</reference>
<protein>
    <submittedName>
        <fullName evidence="1">Uncharacterized protein</fullName>
    </submittedName>
</protein>
<name>A0A9W8ALJ2_9FUNG</name>
<evidence type="ECO:0000313" key="1">
    <source>
        <dbReference type="EMBL" id="KAJ1960725.1"/>
    </source>
</evidence>
<gene>
    <name evidence="1" type="ORF">IWQ62_004117</name>
</gene>
<dbReference type="EMBL" id="JANBPY010001282">
    <property type="protein sequence ID" value="KAJ1960725.1"/>
    <property type="molecule type" value="Genomic_DNA"/>
</dbReference>
<sequence>MTNELINQLINAQEMIPMQRLYTRERYETPSSGKIIEEDIPHMLDFLICEIRRLEGLEPADHFGCLFGVKVWHARNLPLDNFCNVLDNQLSPSELRNQIEKFDPRMQYQLVDLNEAREY</sequence>
<dbReference type="AlphaFoldDB" id="A0A9W8ALJ2"/>
<comment type="caution">
    <text evidence="1">The sequence shown here is derived from an EMBL/GenBank/DDBJ whole genome shotgun (WGS) entry which is preliminary data.</text>
</comment>